<dbReference type="GeneID" id="68917990"/>
<evidence type="ECO:0000256" key="1">
    <source>
        <dbReference type="SAM" id="MobiDB-lite"/>
    </source>
</evidence>
<dbReference type="HOGENOM" id="CLU_2514658_0_0_1"/>
<dbReference type="CTD" id="68917990"/>
<dbReference type="EMBL" id="HE601467">
    <property type="protein sequence ID" value="CAR99875.1"/>
    <property type="molecule type" value="Genomic_DNA"/>
</dbReference>
<dbReference type="InParanoid" id="B6IIZ5"/>
<name>B6IIZ5_CAEBR</name>
<proteinExistence type="predicted"/>
<keyword evidence="3" id="KW-1185">Reference proteome</keyword>
<reference evidence="2 3" key="2">
    <citation type="journal article" date="2011" name="PLoS Genet.">
        <title>Caenorhabditis briggsae recombinant inbred line genotypes reveal inter-strain incompatibility and the evolution of recombination.</title>
        <authorList>
            <person name="Ross J.A."/>
            <person name="Koboldt D.C."/>
            <person name="Staisch J.E."/>
            <person name="Chamberlin H.M."/>
            <person name="Gupta B.P."/>
            <person name="Miller R.D."/>
            <person name="Baird S.E."/>
            <person name="Haag E.S."/>
        </authorList>
    </citation>
    <scope>NUCLEOTIDE SEQUENCE [LARGE SCALE GENOMIC DNA]</scope>
    <source>
        <strain evidence="2 3">AF16</strain>
    </source>
</reference>
<evidence type="ECO:0000313" key="3">
    <source>
        <dbReference type="Proteomes" id="UP000008549"/>
    </source>
</evidence>
<accession>B6IIZ5</accession>
<reference evidence="2 3" key="1">
    <citation type="journal article" date="2003" name="PLoS Biol.">
        <title>The genome sequence of Caenorhabditis briggsae: a platform for comparative genomics.</title>
        <authorList>
            <person name="Stein L.D."/>
            <person name="Bao Z."/>
            <person name="Blasiar D."/>
            <person name="Blumenthal T."/>
            <person name="Brent M.R."/>
            <person name="Chen N."/>
            <person name="Chinwalla A."/>
            <person name="Clarke L."/>
            <person name="Clee C."/>
            <person name="Coghlan A."/>
            <person name="Coulson A."/>
            <person name="D'Eustachio P."/>
            <person name="Fitch D.H."/>
            <person name="Fulton L.A."/>
            <person name="Fulton R.E."/>
            <person name="Griffiths-Jones S."/>
            <person name="Harris T.W."/>
            <person name="Hillier L.W."/>
            <person name="Kamath R."/>
            <person name="Kuwabara P.E."/>
            <person name="Mardis E.R."/>
            <person name="Marra M.A."/>
            <person name="Miner T.L."/>
            <person name="Minx P."/>
            <person name="Mullikin J.C."/>
            <person name="Plumb R.W."/>
            <person name="Rogers J."/>
            <person name="Schein J.E."/>
            <person name="Sohrmann M."/>
            <person name="Spieth J."/>
            <person name="Stajich J.E."/>
            <person name="Wei C."/>
            <person name="Willey D."/>
            <person name="Wilson R.K."/>
            <person name="Durbin R."/>
            <person name="Waterston R.H."/>
        </authorList>
    </citation>
    <scope>NUCLEOTIDE SEQUENCE [LARGE SCALE GENOMIC DNA]</scope>
    <source>
        <strain evidence="2 3">AF16</strain>
    </source>
</reference>
<sequence length="85" mass="9913">MLLLVRAAQSKKKEEEENEKMGEGPKRARGTKFDWVLRSRDDEDNFLMSMFLKRSRNWFKSCLGLKLKVVLNSGGSELQNEPKHD</sequence>
<evidence type="ECO:0000313" key="2">
    <source>
        <dbReference type="EMBL" id="CAR99875.1"/>
    </source>
</evidence>
<dbReference type="Proteomes" id="UP000008549">
    <property type="component" value="Unassembled WGS sequence"/>
</dbReference>
<dbReference type="AlphaFoldDB" id="B6IIZ5"/>
<protein>
    <submittedName>
        <fullName evidence="2">Protein CBG26512</fullName>
    </submittedName>
</protein>
<dbReference type="KEGG" id="cbr:CBG_26512"/>
<feature type="region of interest" description="Disordered" evidence="1">
    <location>
        <begin position="7"/>
        <end position="27"/>
    </location>
</feature>
<feature type="compositionally biased region" description="Basic and acidic residues" evidence="1">
    <location>
        <begin position="11"/>
        <end position="27"/>
    </location>
</feature>
<gene>
    <name evidence="2" type="ORF">CBG26512</name>
    <name evidence="2" type="ORF">CBG_26512</name>
</gene>
<dbReference type="RefSeq" id="XP_045099436.1">
    <property type="nucleotide sequence ID" value="XM_045236285.1"/>
</dbReference>
<organism evidence="2 3">
    <name type="scientific">Caenorhabditis briggsae</name>
    <dbReference type="NCBI Taxonomy" id="6238"/>
    <lineage>
        <taxon>Eukaryota</taxon>
        <taxon>Metazoa</taxon>
        <taxon>Ecdysozoa</taxon>
        <taxon>Nematoda</taxon>
        <taxon>Chromadorea</taxon>
        <taxon>Rhabditida</taxon>
        <taxon>Rhabditina</taxon>
        <taxon>Rhabditomorpha</taxon>
        <taxon>Rhabditoidea</taxon>
        <taxon>Rhabditidae</taxon>
        <taxon>Peloderinae</taxon>
        <taxon>Caenorhabditis</taxon>
    </lineage>
</organism>